<keyword evidence="3" id="KW-1185">Reference proteome</keyword>
<organism evidence="2 3">
    <name type="scientific">Marchantia polymorpha subsp. ruderalis</name>
    <dbReference type="NCBI Taxonomy" id="1480154"/>
    <lineage>
        <taxon>Eukaryota</taxon>
        <taxon>Viridiplantae</taxon>
        <taxon>Streptophyta</taxon>
        <taxon>Embryophyta</taxon>
        <taxon>Marchantiophyta</taxon>
        <taxon>Marchantiopsida</taxon>
        <taxon>Marchantiidae</taxon>
        <taxon>Marchantiales</taxon>
        <taxon>Marchantiaceae</taxon>
        <taxon>Marchantia</taxon>
    </lineage>
</organism>
<proteinExistence type="predicted"/>
<feature type="compositionally biased region" description="Basic and acidic residues" evidence="1">
    <location>
        <begin position="343"/>
        <end position="353"/>
    </location>
</feature>
<sequence>MPSDLAFLFHKHVDGIDHSGEITANVDIYLARARTVGETHRAGSFTLPTPDELEGQSWLVTIYPHIPQELDQLQQVAIREEDPCREDYARAQLGNPEQCPVESTLLAGRLSVEGGGGHGAQSTGSRNEIGRRGIQVRGQIASGTLVTLPLILPSKDSIRVFGSFSALDSVPVTRAIHALEVPVAAVAPITLPTRPSILGEKLTKGRTRPRPDAGRPRCPAVGQYLGSAWLGLAWPGMAWMGSQPWSGPGLAAGLPGPAIASPAKSGAPGCIPAWHIPDSPGWSRTTEGVRLLASGQPSGSPVAKRLVHVRLGFGRSSTRVYLLVHGAGPESNWTATNSFGSDGRPDPADRESVRTPVCPKSLVELLAVEDKAHGRSTPTPQICSTEADLR</sequence>
<feature type="region of interest" description="Disordered" evidence="1">
    <location>
        <begin position="332"/>
        <end position="356"/>
    </location>
</feature>
<evidence type="ECO:0000256" key="1">
    <source>
        <dbReference type="SAM" id="MobiDB-lite"/>
    </source>
</evidence>
<feature type="region of interest" description="Disordered" evidence="1">
    <location>
        <begin position="369"/>
        <end position="390"/>
    </location>
</feature>
<evidence type="ECO:0000313" key="2">
    <source>
        <dbReference type="EMBL" id="OAE23987.1"/>
    </source>
</evidence>
<protein>
    <submittedName>
        <fullName evidence="2">Uncharacterized protein</fullName>
    </submittedName>
</protein>
<dbReference type="EMBL" id="LVLJ01002698">
    <property type="protein sequence ID" value="OAE23987.1"/>
    <property type="molecule type" value="Genomic_DNA"/>
</dbReference>
<accession>A0A176VTD4</accession>
<name>A0A176VTD4_MARPO</name>
<evidence type="ECO:0000313" key="3">
    <source>
        <dbReference type="Proteomes" id="UP000077202"/>
    </source>
</evidence>
<comment type="caution">
    <text evidence="2">The sequence shown here is derived from an EMBL/GenBank/DDBJ whole genome shotgun (WGS) entry which is preliminary data.</text>
</comment>
<dbReference type="Proteomes" id="UP000077202">
    <property type="component" value="Unassembled WGS sequence"/>
</dbReference>
<gene>
    <name evidence="2" type="ORF">AXG93_4625s1130</name>
</gene>
<reference evidence="2" key="1">
    <citation type="submission" date="2016-03" db="EMBL/GenBank/DDBJ databases">
        <title>Mechanisms controlling the formation of the plant cell surface in tip-growing cells are functionally conserved among land plants.</title>
        <authorList>
            <person name="Honkanen S."/>
            <person name="Jones V.A."/>
            <person name="Morieri G."/>
            <person name="Champion C."/>
            <person name="Hetherington A.J."/>
            <person name="Kelly S."/>
            <person name="Saint-Marcoux D."/>
            <person name="Proust H."/>
            <person name="Prescott H."/>
            <person name="Dolan L."/>
        </authorList>
    </citation>
    <scope>NUCLEOTIDE SEQUENCE [LARGE SCALE GENOMIC DNA]</scope>
    <source>
        <tissue evidence="2">Whole gametophyte</tissue>
    </source>
</reference>
<dbReference type="AlphaFoldDB" id="A0A176VTD4"/>